<evidence type="ECO:0008006" key="4">
    <source>
        <dbReference type="Google" id="ProtNLM"/>
    </source>
</evidence>
<feature type="region of interest" description="Disordered" evidence="1">
    <location>
        <begin position="148"/>
        <end position="175"/>
    </location>
</feature>
<dbReference type="SUPFAM" id="SSF56281">
    <property type="entry name" value="Metallo-hydrolase/oxidoreductase"/>
    <property type="match status" value="1"/>
</dbReference>
<keyword evidence="3" id="KW-1185">Reference proteome</keyword>
<evidence type="ECO:0000256" key="1">
    <source>
        <dbReference type="SAM" id="MobiDB-lite"/>
    </source>
</evidence>
<dbReference type="AlphaFoldDB" id="A0A3P5XN94"/>
<reference evidence="2 3" key="1">
    <citation type="submission" date="2018-11" db="EMBL/GenBank/DDBJ databases">
        <authorList>
            <person name="Criscuolo A."/>
        </authorList>
    </citation>
    <scope>NUCLEOTIDE SEQUENCE [LARGE SCALE GENOMIC DNA]</scope>
    <source>
        <strain evidence="2">ACIP111625</strain>
    </source>
</reference>
<dbReference type="RefSeq" id="WP_124088085.1">
    <property type="nucleotide sequence ID" value="NZ_UXAW01000091.1"/>
</dbReference>
<evidence type="ECO:0000313" key="3">
    <source>
        <dbReference type="Proteomes" id="UP000277498"/>
    </source>
</evidence>
<dbReference type="Proteomes" id="UP000277498">
    <property type="component" value="Unassembled WGS sequence"/>
</dbReference>
<dbReference type="InterPro" id="IPR036866">
    <property type="entry name" value="RibonucZ/Hydroxyglut_hydro"/>
</dbReference>
<protein>
    <recommendedName>
        <fullName evidence="4">Metallo-beta-lactamase domain-containing protein</fullName>
    </recommendedName>
</protein>
<dbReference type="Gene3D" id="3.60.15.10">
    <property type="entry name" value="Ribonuclease Z/Hydroxyacylglutathione hydrolase-like"/>
    <property type="match status" value="1"/>
</dbReference>
<evidence type="ECO:0000313" key="2">
    <source>
        <dbReference type="EMBL" id="VDC32334.1"/>
    </source>
</evidence>
<gene>
    <name evidence="2" type="ORF">XINFAN_03382</name>
</gene>
<accession>A0A3P5XN94</accession>
<dbReference type="OrthoDB" id="9815072at2"/>
<organism evidence="2 3">
    <name type="scientific">Pseudogemmobacter humi</name>
    <dbReference type="NCBI Taxonomy" id="2483812"/>
    <lineage>
        <taxon>Bacteria</taxon>
        <taxon>Pseudomonadati</taxon>
        <taxon>Pseudomonadota</taxon>
        <taxon>Alphaproteobacteria</taxon>
        <taxon>Rhodobacterales</taxon>
        <taxon>Paracoccaceae</taxon>
        <taxon>Pseudogemmobacter</taxon>
    </lineage>
</organism>
<name>A0A3P5XN94_9RHOB</name>
<dbReference type="EMBL" id="UXAW01000091">
    <property type="protein sequence ID" value="VDC32334.1"/>
    <property type="molecule type" value="Genomic_DNA"/>
</dbReference>
<sequence>MTRIDFFEVQFPVGQGGFHAGWLTEHGRSLGIAPFVGDPAFAWAYDCGSNQQDVLNEQIKAIAGARLDMLFLSHLDGDHVVGVDKLLSAVDAVDEVILPYLGDVEWALHLAAAAGNGSLSGTFIDLVSSPSDWFGARGVQRITYIDGHSEEDEGSDGPDPIDPTGSGEIVPDGSRGRLKYDWTRRLPSVAPAGSSDSAEIIRVPAGAVAPISGTCGQLNWVLSPFAFKPSAAKLASFEAALINEFGSGLTAKAYADAARAKAGRDKLRKCYDAVWVSHNLHSMALYAGPGFVPGYKLQCTARQGNLIRRVVQPGWLSTGDFDLSVTKRRKKFLQFYGRYAPMIGQLMLPHHGSDLSFDCSVLKAFPDLTFAIAAVGTNSHGHPGRGVQQAVQKAPGPSFLRVDESESSMLCLSGMVQR</sequence>
<proteinExistence type="predicted"/>